<accession>A0A9X6XVM5</accession>
<dbReference type="RefSeq" id="WP_098006337.1">
    <property type="nucleotide sequence ID" value="NZ_NVMX01000080.1"/>
</dbReference>
<keyword evidence="1" id="KW-0732">Signal</keyword>
<dbReference type="AlphaFoldDB" id="A0A9X6XVM5"/>
<gene>
    <name evidence="2" type="ORF">CON36_30900</name>
</gene>
<proteinExistence type="predicted"/>
<feature type="chain" id="PRO_5040894954" description="Lipoprotein" evidence="1">
    <location>
        <begin position="19"/>
        <end position="162"/>
    </location>
</feature>
<evidence type="ECO:0000313" key="3">
    <source>
        <dbReference type="Proteomes" id="UP000219922"/>
    </source>
</evidence>
<organism evidence="2 3">
    <name type="scientific">Bacillus cereus</name>
    <dbReference type="NCBI Taxonomy" id="1396"/>
    <lineage>
        <taxon>Bacteria</taxon>
        <taxon>Bacillati</taxon>
        <taxon>Bacillota</taxon>
        <taxon>Bacilli</taxon>
        <taxon>Bacillales</taxon>
        <taxon>Bacillaceae</taxon>
        <taxon>Bacillus</taxon>
        <taxon>Bacillus cereus group</taxon>
    </lineage>
</organism>
<evidence type="ECO:0000313" key="2">
    <source>
        <dbReference type="EMBL" id="PDZ94985.1"/>
    </source>
</evidence>
<reference evidence="2 3" key="1">
    <citation type="submission" date="2017-09" db="EMBL/GenBank/DDBJ databases">
        <title>Large-scale bioinformatics analysis of Bacillus genomes uncovers conserved roles of natural products in bacterial physiology.</title>
        <authorList>
            <consortium name="Agbiome Team Llc"/>
            <person name="Bleich R.M."/>
            <person name="Grubbs K.J."/>
            <person name="Santa Maria K.C."/>
            <person name="Allen S.E."/>
            <person name="Farag S."/>
            <person name="Shank E.A."/>
            <person name="Bowers A."/>
        </authorList>
    </citation>
    <scope>NUCLEOTIDE SEQUENCE [LARGE SCALE GENOMIC DNA]</scope>
    <source>
        <strain evidence="2 3">AFS092789</strain>
    </source>
</reference>
<dbReference type="PROSITE" id="PS51257">
    <property type="entry name" value="PROKAR_LIPOPROTEIN"/>
    <property type="match status" value="1"/>
</dbReference>
<sequence>MKKHLSIILLFCIMLFLAACDSNDEVLLLRLENGKTIETMKKSDFSATLTIHYYVNEKYKELAKNRTYTIQKTAGRYGPNYTIFEVKKVKDGYKIVDSPYENFTMPSVEHFGKEYLPSFTLTGLSGTIERKFDTYSELEDFQDAIDYYLDWLEIIDKDKDKK</sequence>
<name>A0A9X6XVM5_BACCE</name>
<feature type="signal peptide" evidence="1">
    <location>
        <begin position="1"/>
        <end position="18"/>
    </location>
</feature>
<evidence type="ECO:0000256" key="1">
    <source>
        <dbReference type="SAM" id="SignalP"/>
    </source>
</evidence>
<protein>
    <recommendedName>
        <fullName evidence="4">Lipoprotein</fullName>
    </recommendedName>
</protein>
<dbReference type="Proteomes" id="UP000219922">
    <property type="component" value="Unassembled WGS sequence"/>
</dbReference>
<dbReference type="EMBL" id="NVMX01000080">
    <property type="protein sequence ID" value="PDZ94985.1"/>
    <property type="molecule type" value="Genomic_DNA"/>
</dbReference>
<comment type="caution">
    <text evidence="2">The sequence shown here is derived from an EMBL/GenBank/DDBJ whole genome shotgun (WGS) entry which is preliminary data.</text>
</comment>
<evidence type="ECO:0008006" key="4">
    <source>
        <dbReference type="Google" id="ProtNLM"/>
    </source>
</evidence>